<feature type="region of interest" description="Disordered" evidence="1">
    <location>
        <begin position="72"/>
        <end position="99"/>
    </location>
</feature>
<name>A0A2T9Y629_9FUNG</name>
<dbReference type="EMBL" id="MBFT01000699">
    <property type="protein sequence ID" value="PVU87744.1"/>
    <property type="molecule type" value="Genomic_DNA"/>
</dbReference>
<evidence type="ECO:0000256" key="1">
    <source>
        <dbReference type="SAM" id="MobiDB-lite"/>
    </source>
</evidence>
<gene>
    <name evidence="2" type="ORF">BB559_005906</name>
</gene>
<comment type="caution">
    <text evidence="2">The sequence shown here is derived from an EMBL/GenBank/DDBJ whole genome shotgun (WGS) entry which is preliminary data.</text>
</comment>
<reference evidence="2 3" key="1">
    <citation type="journal article" date="2018" name="MBio">
        <title>Comparative Genomics Reveals the Core Gene Toolbox for the Fungus-Insect Symbiosis.</title>
        <authorList>
            <person name="Wang Y."/>
            <person name="Stata M."/>
            <person name="Wang W."/>
            <person name="Stajich J.E."/>
            <person name="White M.M."/>
            <person name="Moncalvo J.M."/>
        </authorList>
    </citation>
    <scope>NUCLEOTIDE SEQUENCE [LARGE SCALE GENOMIC DNA]</scope>
    <source>
        <strain evidence="2 3">AUS-77-4</strain>
    </source>
</reference>
<dbReference type="Proteomes" id="UP000245699">
    <property type="component" value="Unassembled WGS sequence"/>
</dbReference>
<feature type="compositionally biased region" description="Polar residues" evidence="1">
    <location>
        <begin position="72"/>
        <end position="81"/>
    </location>
</feature>
<feature type="compositionally biased region" description="Basic and acidic residues" evidence="1">
    <location>
        <begin position="82"/>
        <end position="91"/>
    </location>
</feature>
<dbReference type="AlphaFoldDB" id="A0A2T9Y629"/>
<sequence>MIDAAGIASFDVWKNLHPNWKRNQQNMRFYFLESIAKSLIFPHAIRKKPIGIQKSISTTVVDTIVSCNNPEYTQTTSQTHSELAKREELRSKPAASWTPGVEKAVASMELERN</sequence>
<evidence type="ECO:0000313" key="2">
    <source>
        <dbReference type="EMBL" id="PVU87744.1"/>
    </source>
</evidence>
<keyword evidence="3" id="KW-1185">Reference proteome</keyword>
<proteinExistence type="predicted"/>
<organism evidence="2 3">
    <name type="scientific">Furculomyces boomerangus</name>
    <dbReference type="NCBI Taxonomy" id="61424"/>
    <lineage>
        <taxon>Eukaryota</taxon>
        <taxon>Fungi</taxon>
        <taxon>Fungi incertae sedis</taxon>
        <taxon>Zoopagomycota</taxon>
        <taxon>Kickxellomycotina</taxon>
        <taxon>Harpellomycetes</taxon>
        <taxon>Harpellales</taxon>
        <taxon>Harpellaceae</taxon>
        <taxon>Furculomyces</taxon>
    </lineage>
</organism>
<accession>A0A2T9Y629</accession>
<evidence type="ECO:0000313" key="3">
    <source>
        <dbReference type="Proteomes" id="UP000245699"/>
    </source>
</evidence>
<protein>
    <submittedName>
        <fullName evidence="2">Uncharacterized protein</fullName>
    </submittedName>
</protein>